<dbReference type="Pfam" id="PF13884">
    <property type="entry name" value="Peptidase_S74"/>
    <property type="match status" value="1"/>
</dbReference>
<dbReference type="Proteomes" id="UP000428260">
    <property type="component" value="Chromosome"/>
</dbReference>
<dbReference type="PROSITE" id="PS51688">
    <property type="entry name" value="ICA"/>
    <property type="match status" value="1"/>
</dbReference>
<reference evidence="2 3" key="1">
    <citation type="submission" date="2019-11" db="EMBL/GenBank/DDBJ databases">
        <authorList>
            <person name="Zheng R.K."/>
            <person name="Sun C.M."/>
        </authorList>
    </citation>
    <scope>NUCLEOTIDE SEQUENCE [LARGE SCALE GENOMIC DNA]</scope>
    <source>
        <strain evidence="2 3">WC007</strain>
    </source>
</reference>
<accession>A0A6I6JYG0</accession>
<gene>
    <name evidence="2" type="ORF">GM418_04760</name>
</gene>
<protein>
    <recommendedName>
        <fullName evidence="1">Peptidase S74 domain-containing protein</fullName>
    </recommendedName>
</protein>
<dbReference type="InterPro" id="IPR030392">
    <property type="entry name" value="S74_ICA"/>
</dbReference>
<feature type="domain" description="Peptidase S74" evidence="1">
    <location>
        <begin position="29"/>
        <end position="84"/>
    </location>
</feature>
<evidence type="ECO:0000259" key="1">
    <source>
        <dbReference type="PROSITE" id="PS51688"/>
    </source>
</evidence>
<name>A0A6I6JYG0_9BACT</name>
<proteinExistence type="predicted"/>
<dbReference type="AlphaFoldDB" id="A0A6I6JYG0"/>
<sequence length="84" mass="9756">MKITKTNKNENCSSGVYLSPEESAWWIVSDSAKKENFLDANGEYFLESISKMKPGNWNYKSQRSSNLRHYGPRAQEVYKVFRKG</sequence>
<dbReference type="EMBL" id="CP046401">
    <property type="protein sequence ID" value="QGY48045.1"/>
    <property type="molecule type" value="Genomic_DNA"/>
</dbReference>
<dbReference type="KEGG" id="mcos:GM418_04760"/>
<keyword evidence="3" id="KW-1185">Reference proteome</keyword>
<organism evidence="2 3">
    <name type="scientific">Maribellus comscasis</name>
    <dbReference type="NCBI Taxonomy" id="2681766"/>
    <lineage>
        <taxon>Bacteria</taxon>
        <taxon>Pseudomonadati</taxon>
        <taxon>Bacteroidota</taxon>
        <taxon>Bacteroidia</taxon>
        <taxon>Marinilabiliales</taxon>
        <taxon>Prolixibacteraceae</taxon>
        <taxon>Maribellus</taxon>
    </lineage>
</organism>
<evidence type="ECO:0000313" key="2">
    <source>
        <dbReference type="EMBL" id="QGY48045.1"/>
    </source>
</evidence>
<evidence type="ECO:0000313" key="3">
    <source>
        <dbReference type="Proteomes" id="UP000428260"/>
    </source>
</evidence>